<feature type="domain" description="Fungal lipase-type" evidence="5">
    <location>
        <begin position="53"/>
        <end position="106"/>
    </location>
</feature>
<dbReference type="InterPro" id="IPR002921">
    <property type="entry name" value="Fungal_lipase-type"/>
</dbReference>
<evidence type="ECO:0000256" key="4">
    <source>
        <dbReference type="SAM" id="SignalP"/>
    </source>
</evidence>
<dbReference type="OrthoDB" id="426718at2759"/>
<dbReference type="EMBL" id="CAJVPG010000142">
    <property type="protein sequence ID" value="CAG8361291.1"/>
    <property type="molecule type" value="Genomic_DNA"/>
</dbReference>
<dbReference type="GO" id="GO:0006629">
    <property type="term" value="P:lipid metabolic process"/>
    <property type="evidence" value="ECO:0007669"/>
    <property type="project" value="InterPro"/>
</dbReference>
<dbReference type="SUPFAM" id="SSF53474">
    <property type="entry name" value="alpha/beta-Hydrolases"/>
    <property type="match status" value="1"/>
</dbReference>
<proteinExistence type="inferred from homology"/>
<keyword evidence="7" id="KW-1185">Reference proteome</keyword>
<comment type="catalytic activity">
    <reaction evidence="3">
        <text>a monoacylglycerol + H2O = glycerol + a fatty acid + H(+)</text>
        <dbReference type="Rhea" id="RHEA:15245"/>
        <dbReference type="ChEBI" id="CHEBI:15377"/>
        <dbReference type="ChEBI" id="CHEBI:15378"/>
        <dbReference type="ChEBI" id="CHEBI:17408"/>
        <dbReference type="ChEBI" id="CHEBI:17754"/>
        <dbReference type="ChEBI" id="CHEBI:28868"/>
    </reaction>
</comment>
<dbReference type="GO" id="GO:0072330">
    <property type="term" value="P:monocarboxylic acid biosynthetic process"/>
    <property type="evidence" value="ECO:0007669"/>
    <property type="project" value="UniProtKB-ARBA"/>
</dbReference>
<sequence>MKISARRALALSFAVGQGIAAVTQGISDNIYNRLVEMVIISQAAYADLQLSATYDHVTLYTFGEPRTGNLAYASYMNENFEGVSPETPKFFRVTHANDGIPTLPPAEQGYVHSGVEYWSDEPHGPGSTSICTGNNVQCCAA</sequence>
<gene>
    <name evidence="6" type="ORF">PSALAMII_LOCUS3801</name>
</gene>
<evidence type="ECO:0000313" key="7">
    <source>
        <dbReference type="Proteomes" id="UP001152649"/>
    </source>
</evidence>
<comment type="similarity">
    <text evidence="1">Belongs to the AB hydrolase superfamily. Lipase family. Class 3 subfamily.</text>
</comment>
<organism evidence="6 7">
    <name type="scientific">Penicillium salamii</name>
    <dbReference type="NCBI Taxonomy" id="1612424"/>
    <lineage>
        <taxon>Eukaryota</taxon>
        <taxon>Fungi</taxon>
        <taxon>Dikarya</taxon>
        <taxon>Ascomycota</taxon>
        <taxon>Pezizomycotina</taxon>
        <taxon>Eurotiomycetes</taxon>
        <taxon>Eurotiomycetidae</taxon>
        <taxon>Eurotiales</taxon>
        <taxon>Aspergillaceae</taxon>
        <taxon>Penicillium</taxon>
    </lineage>
</organism>
<dbReference type="AlphaFoldDB" id="A0A9W4NFT6"/>
<evidence type="ECO:0000256" key="2">
    <source>
        <dbReference type="ARBA" id="ARBA00047591"/>
    </source>
</evidence>
<evidence type="ECO:0000259" key="5">
    <source>
        <dbReference type="Pfam" id="PF01764"/>
    </source>
</evidence>
<comment type="catalytic activity">
    <reaction evidence="2">
        <text>a diacylglycerol + H2O = a monoacylglycerol + a fatty acid + H(+)</text>
        <dbReference type="Rhea" id="RHEA:32731"/>
        <dbReference type="ChEBI" id="CHEBI:15377"/>
        <dbReference type="ChEBI" id="CHEBI:15378"/>
        <dbReference type="ChEBI" id="CHEBI:17408"/>
        <dbReference type="ChEBI" id="CHEBI:18035"/>
        <dbReference type="ChEBI" id="CHEBI:28868"/>
    </reaction>
</comment>
<dbReference type="GO" id="GO:0017000">
    <property type="term" value="P:antibiotic biosynthetic process"/>
    <property type="evidence" value="ECO:0007669"/>
    <property type="project" value="UniProtKB-ARBA"/>
</dbReference>
<name>A0A9W4NFT6_9EURO</name>
<dbReference type="InterPro" id="IPR029058">
    <property type="entry name" value="AB_hydrolase_fold"/>
</dbReference>
<dbReference type="Pfam" id="PF01764">
    <property type="entry name" value="Lipase_3"/>
    <property type="match status" value="1"/>
</dbReference>
<dbReference type="PANTHER" id="PTHR45856:SF25">
    <property type="entry name" value="FUNGAL LIPASE-LIKE DOMAIN-CONTAINING PROTEIN"/>
    <property type="match status" value="1"/>
</dbReference>
<feature type="chain" id="PRO_5040866849" description="Fungal lipase-type domain-containing protein" evidence="4">
    <location>
        <begin position="21"/>
        <end position="141"/>
    </location>
</feature>
<evidence type="ECO:0000256" key="1">
    <source>
        <dbReference type="ARBA" id="ARBA00043996"/>
    </source>
</evidence>
<comment type="caution">
    <text evidence="6">The sequence shown here is derived from an EMBL/GenBank/DDBJ whole genome shotgun (WGS) entry which is preliminary data.</text>
</comment>
<dbReference type="PANTHER" id="PTHR45856">
    <property type="entry name" value="ALPHA/BETA-HYDROLASES SUPERFAMILY PROTEIN"/>
    <property type="match status" value="1"/>
</dbReference>
<keyword evidence="4" id="KW-0732">Signal</keyword>
<reference evidence="6" key="1">
    <citation type="submission" date="2021-07" db="EMBL/GenBank/DDBJ databases">
        <authorList>
            <person name="Branca A.L. A."/>
        </authorList>
    </citation>
    <scope>NUCLEOTIDE SEQUENCE</scope>
</reference>
<protein>
    <recommendedName>
        <fullName evidence="5">Fungal lipase-type domain-containing protein</fullName>
    </recommendedName>
</protein>
<evidence type="ECO:0000313" key="6">
    <source>
        <dbReference type="EMBL" id="CAG8361291.1"/>
    </source>
</evidence>
<dbReference type="Proteomes" id="UP001152649">
    <property type="component" value="Unassembled WGS sequence"/>
</dbReference>
<dbReference type="InterPro" id="IPR051218">
    <property type="entry name" value="Sec_MonoDiacylglyc_Lipase"/>
</dbReference>
<feature type="signal peptide" evidence="4">
    <location>
        <begin position="1"/>
        <end position="20"/>
    </location>
</feature>
<evidence type="ECO:0000256" key="3">
    <source>
        <dbReference type="ARBA" id="ARBA00048461"/>
    </source>
</evidence>
<dbReference type="Gene3D" id="3.40.50.1820">
    <property type="entry name" value="alpha/beta hydrolase"/>
    <property type="match status" value="1"/>
</dbReference>
<accession>A0A9W4NFT6</accession>